<proteinExistence type="predicted"/>
<organism evidence="1 2">
    <name type="scientific">Portunus trituberculatus</name>
    <name type="common">Swimming crab</name>
    <name type="synonym">Neptunus trituberculatus</name>
    <dbReference type="NCBI Taxonomy" id="210409"/>
    <lineage>
        <taxon>Eukaryota</taxon>
        <taxon>Metazoa</taxon>
        <taxon>Ecdysozoa</taxon>
        <taxon>Arthropoda</taxon>
        <taxon>Crustacea</taxon>
        <taxon>Multicrustacea</taxon>
        <taxon>Malacostraca</taxon>
        <taxon>Eumalacostraca</taxon>
        <taxon>Eucarida</taxon>
        <taxon>Decapoda</taxon>
        <taxon>Pleocyemata</taxon>
        <taxon>Brachyura</taxon>
        <taxon>Eubrachyura</taxon>
        <taxon>Portunoidea</taxon>
        <taxon>Portunidae</taxon>
        <taxon>Portuninae</taxon>
        <taxon>Portunus</taxon>
    </lineage>
</organism>
<comment type="caution">
    <text evidence="1">The sequence shown here is derived from an EMBL/GenBank/DDBJ whole genome shotgun (WGS) entry which is preliminary data.</text>
</comment>
<accession>A0A5B7F920</accession>
<keyword evidence="2" id="KW-1185">Reference proteome</keyword>
<gene>
    <name evidence="1" type="ORF">E2C01_035183</name>
</gene>
<name>A0A5B7F920_PORTR</name>
<evidence type="ECO:0000313" key="1">
    <source>
        <dbReference type="EMBL" id="MPC41583.1"/>
    </source>
</evidence>
<sequence>MEPQLSLTTSRLLLSSRVKSSVAPSAHLHTCTLRTSMVLYPNVHCVDIYETKVLCFSDRMRKGDIMSKLLYGNETERKVVNIKDLR</sequence>
<reference evidence="1 2" key="1">
    <citation type="submission" date="2019-05" db="EMBL/GenBank/DDBJ databases">
        <title>Another draft genome of Portunus trituberculatus and its Hox gene families provides insights of decapod evolution.</title>
        <authorList>
            <person name="Jeong J.-H."/>
            <person name="Song I."/>
            <person name="Kim S."/>
            <person name="Choi T."/>
            <person name="Kim D."/>
            <person name="Ryu S."/>
            <person name="Kim W."/>
        </authorList>
    </citation>
    <scope>NUCLEOTIDE SEQUENCE [LARGE SCALE GENOMIC DNA]</scope>
    <source>
        <tissue evidence="1">Muscle</tissue>
    </source>
</reference>
<evidence type="ECO:0000313" key="2">
    <source>
        <dbReference type="Proteomes" id="UP000324222"/>
    </source>
</evidence>
<dbReference type="Proteomes" id="UP000324222">
    <property type="component" value="Unassembled WGS sequence"/>
</dbReference>
<dbReference type="EMBL" id="VSRR010005115">
    <property type="protein sequence ID" value="MPC41583.1"/>
    <property type="molecule type" value="Genomic_DNA"/>
</dbReference>
<protein>
    <submittedName>
        <fullName evidence="1">Uncharacterized protein</fullName>
    </submittedName>
</protein>
<dbReference type="AlphaFoldDB" id="A0A5B7F920"/>